<evidence type="ECO:0000256" key="1">
    <source>
        <dbReference type="ARBA" id="ARBA00008025"/>
    </source>
</evidence>
<dbReference type="PROSITE" id="PS50859">
    <property type="entry name" value="LONGIN"/>
    <property type="match status" value="1"/>
</dbReference>
<dbReference type="GO" id="GO:0012505">
    <property type="term" value="C:endomembrane system"/>
    <property type="evidence" value="ECO:0007669"/>
    <property type="project" value="UniProtKB-SubCell"/>
</dbReference>
<proteinExistence type="inferred from homology"/>
<keyword evidence="8 9" id="KW-0175">Coiled coil</keyword>
<dbReference type="InterPro" id="IPR042855">
    <property type="entry name" value="V_SNARE_CC"/>
</dbReference>
<evidence type="ECO:0000256" key="2">
    <source>
        <dbReference type="ARBA" id="ARBA00022448"/>
    </source>
</evidence>
<dbReference type="SUPFAM" id="SSF58038">
    <property type="entry name" value="SNARE fusion complex"/>
    <property type="match status" value="1"/>
</dbReference>
<dbReference type="PANTHER" id="PTHR21136">
    <property type="entry name" value="SNARE PROTEINS"/>
    <property type="match status" value="1"/>
</dbReference>
<dbReference type="PROSITE" id="PS50892">
    <property type="entry name" value="V_SNARE"/>
    <property type="match status" value="1"/>
</dbReference>
<evidence type="ECO:0000256" key="4">
    <source>
        <dbReference type="ARBA" id="ARBA00022927"/>
    </source>
</evidence>
<dbReference type="GO" id="GO:0015031">
    <property type="term" value="P:protein transport"/>
    <property type="evidence" value="ECO:0007669"/>
    <property type="project" value="UniProtKB-KW"/>
</dbReference>
<dbReference type="PRINTS" id="PR00219">
    <property type="entry name" value="SYNAPTOBREVN"/>
</dbReference>
<dbReference type="GO" id="GO:0005737">
    <property type="term" value="C:cytoplasm"/>
    <property type="evidence" value="ECO:0007669"/>
    <property type="project" value="UniProtKB-ARBA"/>
</dbReference>
<dbReference type="SUPFAM" id="SSF64356">
    <property type="entry name" value="SNARE-like"/>
    <property type="match status" value="1"/>
</dbReference>
<organism evidence="13">
    <name type="scientific">Albugo laibachii Nc14</name>
    <dbReference type="NCBI Taxonomy" id="890382"/>
    <lineage>
        <taxon>Eukaryota</taxon>
        <taxon>Sar</taxon>
        <taxon>Stramenopiles</taxon>
        <taxon>Oomycota</taxon>
        <taxon>Peronosporomycetes</taxon>
        <taxon>Albuginales</taxon>
        <taxon>Albuginaceae</taxon>
        <taxon>Albugo</taxon>
    </lineage>
</organism>
<sequence>MTILYCLIANKSCSLAEHNINGDKKMSDIAHKLVKKLEFNQNSNESVEYETKTYSYRVFDEVVYICVTTQSFGKQSAALFLKYINQLFENEFGIRGKATKLTLDMNRDFLPTLENQMKAFSSEGGQDKLRALQADMEKVKDNMQRNLQIVLDRGDKIELLVDKSEQLSSQSTTFAESSKSLRRHLWIQNVKMTIAIGVLVFVCLAFLAFYVKTKAH</sequence>
<keyword evidence="3 10" id="KW-0812">Transmembrane</keyword>
<name>F0WHL2_9STRA</name>
<dbReference type="GO" id="GO:0016020">
    <property type="term" value="C:membrane"/>
    <property type="evidence" value="ECO:0007669"/>
    <property type="project" value="InterPro"/>
</dbReference>
<evidence type="ECO:0000256" key="3">
    <source>
        <dbReference type="ARBA" id="ARBA00022692"/>
    </source>
</evidence>
<dbReference type="HOGENOM" id="CLU_064620_1_0_1"/>
<evidence type="ECO:0000256" key="5">
    <source>
        <dbReference type="ARBA" id="ARBA00022989"/>
    </source>
</evidence>
<evidence type="ECO:0000313" key="13">
    <source>
        <dbReference type="EMBL" id="CCA20750.1"/>
    </source>
</evidence>
<dbReference type="Pfam" id="PF13774">
    <property type="entry name" value="Longin"/>
    <property type="match status" value="1"/>
</dbReference>
<evidence type="ECO:0000256" key="7">
    <source>
        <dbReference type="ARBA" id="ARBA00046280"/>
    </source>
</evidence>
<keyword evidence="2" id="KW-0813">Transport</keyword>
<dbReference type="Gene3D" id="1.20.5.110">
    <property type="match status" value="1"/>
</dbReference>
<evidence type="ECO:0000256" key="8">
    <source>
        <dbReference type="PROSITE-ProRule" id="PRU00290"/>
    </source>
</evidence>
<dbReference type="InterPro" id="IPR001388">
    <property type="entry name" value="Synaptobrevin-like"/>
</dbReference>
<feature type="domain" description="Longin" evidence="11">
    <location>
        <begin position="2"/>
        <end position="113"/>
    </location>
</feature>
<dbReference type="PANTHER" id="PTHR21136:SF168">
    <property type="entry name" value="VESICLE-ASSOCIATED MEMBRANE PROTEIN 9"/>
    <property type="match status" value="1"/>
</dbReference>
<evidence type="ECO:0000256" key="6">
    <source>
        <dbReference type="ARBA" id="ARBA00023136"/>
    </source>
</evidence>
<dbReference type="SMART" id="SM01270">
    <property type="entry name" value="Longin"/>
    <property type="match status" value="1"/>
</dbReference>
<reference evidence="13" key="2">
    <citation type="submission" date="2011-02" db="EMBL/GenBank/DDBJ databases">
        <authorList>
            <person name="MacLean D."/>
        </authorList>
    </citation>
    <scope>NUCLEOTIDE SEQUENCE</scope>
</reference>
<dbReference type="InterPro" id="IPR011012">
    <property type="entry name" value="Longin-like_dom_sf"/>
</dbReference>
<evidence type="ECO:0000256" key="10">
    <source>
        <dbReference type="SAM" id="Phobius"/>
    </source>
</evidence>
<feature type="transmembrane region" description="Helical" evidence="10">
    <location>
        <begin position="192"/>
        <end position="211"/>
    </location>
</feature>
<keyword evidence="5 10" id="KW-1133">Transmembrane helix</keyword>
<gene>
    <name evidence="13" type="primary">AlNc14C102G6094</name>
    <name evidence="13" type="ORF">ALNC14_068930</name>
</gene>
<evidence type="ECO:0000256" key="9">
    <source>
        <dbReference type="SAM" id="Coils"/>
    </source>
</evidence>
<dbReference type="InterPro" id="IPR010908">
    <property type="entry name" value="Longin_dom"/>
</dbReference>
<accession>F0WHL2</accession>
<keyword evidence="4" id="KW-0653">Protein transport</keyword>
<reference evidence="13" key="1">
    <citation type="journal article" date="2011" name="PLoS Biol.">
        <title>Gene gain and loss during evolution of obligate parasitism in the white rust pathogen of Arabidopsis thaliana.</title>
        <authorList>
            <person name="Kemen E."/>
            <person name="Gardiner A."/>
            <person name="Schultz-Larsen T."/>
            <person name="Kemen A.C."/>
            <person name="Balmuth A.L."/>
            <person name="Robert-Seilaniantz A."/>
            <person name="Bailey K."/>
            <person name="Holub E."/>
            <person name="Studholme D.J."/>
            <person name="Maclean D."/>
            <person name="Jones J.D."/>
        </authorList>
    </citation>
    <scope>NUCLEOTIDE SEQUENCE</scope>
</reference>
<protein>
    <submittedName>
        <fullName evidence="13">Vesicleassociated membrane protein putative</fullName>
    </submittedName>
</protein>
<evidence type="ECO:0000259" key="11">
    <source>
        <dbReference type="PROSITE" id="PS50859"/>
    </source>
</evidence>
<comment type="subcellular location">
    <subcellularLocation>
        <location evidence="7">Endomembrane system</location>
        <topology evidence="7">Single-pass type IV membrane protein</topology>
    </subcellularLocation>
</comment>
<dbReference type="AlphaFoldDB" id="F0WHL2"/>
<evidence type="ECO:0000259" key="12">
    <source>
        <dbReference type="PROSITE" id="PS50892"/>
    </source>
</evidence>
<dbReference type="Gene3D" id="3.30.450.50">
    <property type="entry name" value="Longin domain"/>
    <property type="match status" value="1"/>
</dbReference>
<dbReference type="EMBL" id="FR824147">
    <property type="protein sequence ID" value="CCA20750.1"/>
    <property type="molecule type" value="Genomic_DNA"/>
</dbReference>
<keyword evidence="6 10" id="KW-0472">Membrane</keyword>
<comment type="similarity">
    <text evidence="1">Belongs to the synaptobrevin family.</text>
</comment>
<dbReference type="GO" id="GO:0016192">
    <property type="term" value="P:vesicle-mediated transport"/>
    <property type="evidence" value="ECO:0007669"/>
    <property type="project" value="InterPro"/>
</dbReference>
<feature type="domain" description="V-SNARE coiled-coil homology" evidence="12">
    <location>
        <begin position="128"/>
        <end position="188"/>
    </location>
</feature>
<dbReference type="CDD" id="cd15843">
    <property type="entry name" value="R-SNARE"/>
    <property type="match status" value="1"/>
</dbReference>
<dbReference type="InterPro" id="IPR051097">
    <property type="entry name" value="Synaptobrevin-like_transport"/>
</dbReference>
<feature type="coiled-coil region" evidence="9">
    <location>
        <begin position="122"/>
        <end position="149"/>
    </location>
</feature>
<dbReference type="CDD" id="cd14824">
    <property type="entry name" value="Longin"/>
    <property type="match status" value="1"/>
</dbReference>
<dbReference type="FunFam" id="1.20.5.110:FF:000004">
    <property type="entry name" value="Vesicle-associated membrane protein 7"/>
    <property type="match status" value="1"/>
</dbReference>
<dbReference type="Pfam" id="PF00957">
    <property type="entry name" value="Synaptobrevin"/>
    <property type="match status" value="1"/>
</dbReference>